<dbReference type="EC" id="2.1.1.222" evidence="2"/>
<feature type="compositionally biased region" description="Low complexity" evidence="1">
    <location>
        <begin position="273"/>
        <end position="288"/>
    </location>
</feature>
<organism evidence="2 3">
    <name type="scientific">Muricoccus vinaceus</name>
    <dbReference type="NCBI Taxonomy" id="424704"/>
    <lineage>
        <taxon>Bacteria</taxon>
        <taxon>Pseudomonadati</taxon>
        <taxon>Pseudomonadota</taxon>
        <taxon>Alphaproteobacteria</taxon>
        <taxon>Acetobacterales</taxon>
        <taxon>Roseomonadaceae</taxon>
        <taxon>Muricoccus</taxon>
    </lineage>
</organism>
<dbReference type="RefSeq" id="WP_377050768.1">
    <property type="nucleotide sequence ID" value="NZ_JBHLVZ010000031.1"/>
</dbReference>
<evidence type="ECO:0000313" key="3">
    <source>
        <dbReference type="Proteomes" id="UP001589789"/>
    </source>
</evidence>
<dbReference type="GO" id="GO:0061542">
    <property type="term" value="F:3-demethylubiquinol 3-O-methyltransferase activity"/>
    <property type="evidence" value="ECO:0007669"/>
    <property type="project" value="UniProtKB-EC"/>
</dbReference>
<reference evidence="2 3" key="1">
    <citation type="submission" date="2024-09" db="EMBL/GenBank/DDBJ databases">
        <authorList>
            <person name="Sun Q."/>
            <person name="Mori K."/>
        </authorList>
    </citation>
    <scope>NUCLEOTIDE SEQUENCE [LARGE SCALE GENOMIC DNA]</scope>
    <source>
        <strain evidence="2 3">CCM 7468</strain>
    </source>
</reference>
<dbReference type="Gene3D" id="3.40.50.150">
    <property type="entry name" value="Vaccinia Virus protein VP39"/>
    <property type="match status" value="1"/>
</dbReference>
<dbReference type="InterPro" id="IPR029063">
    <property type="entry name" value="SAM-dependent_MTases_sf"/>
</dbReference>
<dbReference type="EC" id="2.1.1.64" evidence="2"/>
<dbReference type="Proteomes" id="UP001589789">
    <property type="component" value="Unassembled WGS sequence"/>
</dbReference>
<keyword evidence="3" id="KW-1185">Reference proteome</keyword>
<accession>A0ABV6IRZ0</accession>
<proteinExistence type="predicted"/>
<dbReference type="SUPFAM" id="SSF53335">
    <property type="entry name" value="S-adenosyl-L-methionine-dependent methyltransferases"/>
    <property type="match status" value="1"/>
</dbReference>
<keyword evidence="2" id="KW-0489">Methyltransferase</keyword>
<keyword evidence="2" id="KW-0808">Transferase</keyword>
<evidence type="ECO:0000256" key="1">
    <source>
        <dbReference type="SAM" id="MobiDB-lite"/>
    </source>
</evidence>
<feature type="region of interest" description="Disordered" evidence="1">
    <location>
        <begin position="273"/>
        <end position="294"/>
    </location>
</feature>
<sequence>MPASEYTLRPTGTAEALEWLEAAQMGGTAASCPNCGDVGAKGATLRAPWPGRTGQNGRAALLRCGACGCGFFHPAEAADYGAEPPGGGGAMAFYLQQGAGLWGITANLEALGRPPGSRLLEVGCGFGFGLDFARRALGWEVMGLDPGPFAAAGRAQLGLPIESRYLVPGDRAFAGRFDVLTASEVLEHVPSPPDFARTLHGALREGGSLVLTTPDFGAVAPDTPPGLLVPLLSIGYHLVLQSEGSLAALLRGAGFEEVEVRRAGGSSLVARARRGGAATPAPLPAASPEADDAGRPHYRRYLRDAAEAAEAGGDLQLGLLARAYREAVNAADLPEADALWDHFGAACERRFGARPAEDGEAVPAPASAETLDALAAREPLCLGPVLLHRALHRLLAGASREATEKLFRHAADAVGRLRAALRAIGTDDGDAEDAAWVASAEALLCAAERGADGVPALIAALGSAPGDAAARREGRPLRTDAFRRRLFVSLVNAGRLEDSDTLADAVETVGRGGGILGDGELDALFCAAARELQRPAETSEAAAERALGLLRRLGDAAAAARAAGRGGSAETLPGPAREAELLALEVLGRWDEAEALRAAQRPGGTAP</sequence>
<name>A0ABV6IRZ0_9PROT</name>
<evidence type="ECO:0000313" key="2">
    <source>
        <dbReference type="EMBL" id="MFC0386367.1"/>
    </source>
</evidence>
<dbReference type="CDD" id="cd02440">
    <property type="entry name" value="AdoMet_MTases"/>
    <property type="match status" value="1"/>
</dbReference>
<dbReference type="GO" id="GO:0032259">
    <property type="term" value="P:methylation"/>
    <property type="evidence" value="ECO:0007669"/>
    <property type="project" value="UniProtKB-KW"/>
</dbReference>
<dbReference type="EMBL" id="JBHLVZ010000031">
    <property type="protein sequence ID" value="MFC0386367.1"/>
    <property type="molecule type" value="Genomic_DNA"/>
</dbReference>
<dbReference type="PANTHER" id="PTHR43861">
    <property type="entry name" value="TRANS-ACONITATE 2-METHYLTRANSFERASE-RELATED"/>
    <property type="match status" value="1"/>
</dbReference>
<dbReference type="GO" id="GO:0102208">
    <property type="term" value="F:2-polyprenyl-6-hydroxyphenol methylase activity"/>
    <property type="evidence" value="ECO:0007669"/>
    <property type="project" value="UniProtKB-EC"/>
</dbReference>
<comment type="caution">
    <text evidence="2">The sequence shown here is derived from an EMBL/GenBank/DDBJ whole genome shotgun (WGS) entry which is preliminary data.</text>
</comment>
<dbReference type="Pfam" id="PF13489">
    <property type="entry name" value="Methyltransf_23"/>
    <property type="match status" value="1"/>
</dbReference>
<protein>
    <submittedName>
        <fullName evidence="2">Class I SAM-dependent methyltransferase</fullName>
        <ecNumber evidence="2">2.1.1.222</ecNumber>
        <ecNumber evidence="2">2.1.1.64</ecNumber>
    </submittedName>
</protein>
<gene>
    <name evidence="2" type="ORF">ACFFIC_12555</name>
</gene>